<dbReference type="GO" id="GO:0005634">
    <property type="term" value="C:nucleus"/>
    <property type="evidence" value="ECO:0007669"/>
    <property type="project" value="TreeGrafter"/>
</dbReference>
<evidence type="ECO:0000313" key="6">
    <source>
        <dbReference type="Proteomes" id="UP001085076"/>
    </source>
</evidence>
<feature type="compositionally biased region" description="Low complexity" evidence="3">
    <location>
        <begin position="32"/>
        <end position="42"/>
    </location>
</feature>
<feature type="region of interest" description="Disordered" evidence="3">
    <location>
        <begin position="278"/>
        <end position="362"/>
    </location>
</feature>
<accession>A0A9D5CQY7</accession>
<proteinExistence type="predicted"/>
<dbReference type="PANTHER" id="PTHR12299">
    <property type="entry name" value="HYALURONIC ACID-BINDING PROTEIN 4"/>
    <property type="match status" value="1"/>
</dbReference>
<comment type="subcellular location">
    <subcellularLocation>
        <location evidence="1">Cytoplasm</location>
    </subcellularLocation>
</comment>
<evidence type="ECO:0000259" key="4">
    <source>
        <dbReference type="SMART" id="SM01233"/>
    </source>
</evidence>
<dbReference type="Pfam" id="PF09598">
    <property type="entry name" value="Stm1_N"/>
    <property type="match status" value="1"/>
</dbReference>
<dbReference type="SMART" id="SM01233">
    <property type="entry name" value="HABP4_PAI-RBP1"/>
    <property type="match status" value="1"/>
</dbReference>
<evidence type="ECO:0000256" key="3">
    <source>
        <dbReference type="SAM" id="MobiDB-lite"/>
    </source>
</evidence>
<name>A0A9D5CQY7_9LILI</name>
<feature type="compositionally biased region" description="Gly residues" evidence="3">
    <location>
        <begin position="127"/>
        <end position="136"/>
    </location>
</feature>
<protein>
    <recommendedName>
        <fullName evidence="4">Hyaluronan/mRNA-binding protein domain-containing protein</fullName>
    </recommendedName>
</protein>
<dbReference type="OrthoDB" id="784393at2759"/>
<feature type="domain" description="Hyaluronan/mRNA-binding protein" evidence="4">
    <location>
        <begin position="143"/>
        <end position="257"/>
    </location>
</feature>
<feature type="compositionally biased region" description="Basic and acidic residues" evidence="3">
    <location>
        <begin position="192"/>
        <end position="216"/>
    </location>
</feature>
<dbReference type="AlphaFoldDB" id="A0A9D5CQY7"/>
<feature type="compositionally biased region" description="Gly residues" evidence="3">
    <location>
        <begin position="66"/>
        <end position="76"/>
    </location>
</feature>
<feature type="compositionally biased region" description="Basic and acidic residues" evidence="3">
    <location>
        <begin position="141"/>
        <end position="164"/>
    </location>
</feature>
<keyword evidence="2" id="KW-0963">Cytoplasm</keyword>
<evidence type="ECO:0000256" key="1">
    <source>
        <dbReference type="ARBA" id="ARBA00004496"/>
    </source>
</evidence>
<gene>
    <name evidence="5" type="ORF">J5N97_012928</name>
</gene>
<dbReference type="GO" id="GO:0005737">
    <property type="term" value="C:cytoplasm"/>
    <property type="evidence" value="ECO:0007669"/>
    <property type="project" value="UniProtKB-SubCell"/>
</dbReference>
<evidence type="ECO:0000256" key="2">
    <source>
        <dbReference type="ARBA" id="ARBA00022490"/>
    </source>
</evidence>
<feature type="region of interest" description="Disordered" evidence="3">
    <location>
        <begin position="1"/>
        <end position="233"/>
    </location>
</feature>
<dbReference type="GO" id="GO:0003723">
    <property type="term" value="F:RNA binding"/>
    <property type="evidence" value="ECO:0007669"/>
    <property type="project" value="InterPro"/>
</dbReference>
<sequence length="362" mass="38794">MASSNPFDLLGDDDSDEPSQLIAAYQQHAASKKTTAASTAAKLPSKPVPPAQAVREAKSSSAAARGGVGRGRGGSGQRRDFGNGSVGGFGGGDDGDAVKAFDRERGGERVRGGGYGGPRQPFRGGRRGGYVNGEAGGDSEQPGRRVYERRSGTGHGYEMKREGAGRGNWGTAADDVIAQDSKGNANAGEDFVSSRKQLEQDGEKTLDVNKESKEGAANESEEKEPENKEMTLEEYEKIREEKRKALLAMKTEERKVDFDKEFESMKQLSIKKGDDIFIQLGPNKDAGKRKENVDQEERIKKAETSNGFLIPTEPPRYSRPGGRGRGRGDHGPYRGGFGHADSSTPVSPAIEDPTQFPTLGGK</sequence>
<feature type="compositionally biased region" description="Basic and acidic residues" evidence="3">
    <location>
        <begin position="285"/>
        <end position="303"/>
    </location>
</feature>
<dbReference type="PANTHER" id="PTHR12299:SF17">
    <property type="entry name" value="AT19571P-RELATED"/>
    <property type="match status" value="1"/>
</dbReference>
<keyword evidence="6" id="KW-1185">Reference proteome</keyword>
<reference evidence="5" key="2">
    <citation type="journal article" date="2022" name="Hortic Res">
        <title>The genome of Dioscorea zingiberensis sheds light on the biosynthesis, origin and evolution of the medicinally important diosgenin saponins.</title>
        <authorList>
            <person name="Li Y."/>
            <person name="Tan C."/>
            <person name="Li Z."/>
            <person name="Guo J."/>
            <person name="Li S."/>
            <person name="Chen X."/>
            <person name="Wang C."/>
            <person name="Dai X."/>
            <person name="Yang H."/>
            <person name="Song W."/>
            <person name="Hou L."/>
            <person name="Xu J."/>
            <person name="Tong Z."/>
            <person name="Xu A."/>
            <person name="Yuan X."/>
            <person name="Wang W."/>
            <person name="Yang Q."/>
            <person name="Chen L."/>
            <person name="Sun Z."/>
            <person name="Wang K."/>
            <person name="Pan B."/>
            <person name="Chen J."/>
            <person name="Bao Y."/>
            <person name="Liu F."/>
            <person name="Qi X."/>
            <person name="Gang D.R."/>
            <person name="Wen J."/>
            <person name="Li J."/>
        </authorList>
    </citation>
    <scope>NUCLEOTIDE SEQUENCE</scope>
    <source>
        <strain evidence="5">Dzin_1.0</strain>
    </source>
</reference>
<dbReference type="Proteomes" id="UP001085076">
    <property type="component" value="Miscellaneous, Linkage group lg03"/>
</dbReference>
<reference evidence="5" key="1">
    <citation type="submission" date="2021-03" db="EMBL/GenBank/DDBJ databases">
        <authorList>
            <person name="Li Z."/>
            <person name="Yang C."/>
        </authorList>
    </citation>
    <scope>NUCLEOTIDE SEQUENCE</scope>
    <source>
        <strain evidence="5">Dzin_1.0</strain>
        <tissue evidence="5">Leaf</tissue>
    </source>
</reference>
<dbReference type="Pfam" id="PF04774">
    <property type="entry name" value="HABP4_PAI-RBP1"/>
    <property type="match status" value="1"/>
</dbReference>
<dbReference type="InterPro" id="IPR039764">
    <property type="entry name" value="HABP4/SERBP1-like"/>
</dbReference>
<comment type="caution">
    <text evidence="5">The sequence shown here is derived from an EMBL/GenBank/DDBJ whole genome shotgun (WGS) entry which is preliminary data.</text>
</comment>
<dbReference type="EMBL" id="JAGGNH010000003">
    <property type="protein sequence ID" value="KAJ0977454.1"/>
    <property type="molecule type" value="Genomic_DNA"/>
</dbReference>
<evidence type="ECO:0000313" key="5">
    <source>
        <dbReference type="EMBL" id="KAJ0977454.1"/>
    </source>
</evidence>
<dbReference type="InterPro" id="IPR006861">
    <property type="entry name" value="HABP4_PAIRBP1-bd"/>
</dbReference>
<organism evidence="5 6">
    <name type="scientific">Dioscorea zingiberensis</name>
    <dbReference type="NCBI Taxonomy" id="325984"/>
    <lineage>
        <taxon>Eukaryota</taxon>
        <taxon>Viridiplantae</taxon>
        <taxon>Streptophyta</taxon>
        <taxon>Embryophyta</taxon>
        <taxon>Tracheophyta</taxon>
        <taxon>Spermatophyta</taxon>
        <taxon>Magnoliopsida</taxon>
        <taxon>Liliopsida</taxon>
        <taxon>Dioscoreales</taxon>
        <taxon>Dioscoreaceae</taxon>
        <taxon>Dioscorea</taxon>
    </lineage>
</organism>
<dbReference type="InterPro" id="IPR019084">
    <property type="entry name" value="STM1-like_N"/>
</dbReference>
<feature type="compositionally biased region" description="Basic and acidic residues" evidence="3">
    <location>
        <begin position="96"/>
        <end position="111"/>
    </location>
</feature>